<dbReference type="AlphaFoldDB" id="A0A914RKJ1"/>
<proteinExistence type="predicted"/>
<evidence type="ECO:0000313" key="2">
    <source>
        <dbReference type="WBParaSite" id="PEQ_0000702401-mRNA-1"/>
    </source>
</evidence>
<sequence>MQFKLATMSHLMLKLSSINHAHSIQVTLFFCF</sequence>
<dbReference type="WBParaSite" id="PEQ_0000702401-mRNA-1">
    <property type="protein sequence ID" value="PEQ_0000702401-mRNA-1"/>
    <property type="gene ID" value="PEQ_0000702401"/>
</dbReference>
<evidence type="ECO:0000313" key="1">
    <source>
        <dbReference type="Proteomes" id="UP000887564"/>
    </source>
</evidence>
<name>A0A914RKJ1_PAREQ</name>
<reference evidence="2" key="1">
    <citation type="submission" date="2022-11" db="UniProtKB">
        <authorList>
            <consortium name="WormBaseParasite"/>
        </authorList>
    </citation>
    <scope>IDENTIFICATION</scope>
</reference>
<keyword evidence="1" id="KW-1185">Reference proteome</keyword>
<dbReference type="Proteomes" id="UP000887564">
    <property type="component" value="Unplaced"/>
</dbReference>
<protein>
    <submittedName>
        <fullName evidence="2">Uncharacterized protein</fullName>
    </submittedName>
</protein>
<organism evidence="1 2">
    <name type="scientific">Parascaris equorum</name>
    <name type="common">Equine roundworm</name>
    <dbReference type="NCBI Taxonomy" id="6256"/>
    <lineage>
        <taxon>Eukaryota</taxon>
        <taxon>Metazoa</taxon>
        <taxon>Ecdysozoa</taxon>
        <taxon>Nematoda</taxon>
        <taxon>Chromadorea</taxon>
        <taxon>Rhabditida</taxon>
        <taxon>Spirurina</taxon>
        <taxon>Ascaridomorpha</taxon>
        <taxon>Ascaridoidea</taxon>
        <taxon>Ascarididae</taxon>
        <taxon>Parascaris</taxon>
    </lineage>
</organism>
<accession>A0A914RKJ1</accession>